<name>A0A4U5WGV5_STRLS</name>
<feature type="compositionally biased region" description="Basic and acidic residues" evidence="1">
    <location>
        <begin position="195"/>
        <end position="223"/>
    </location>
</feature>
<dbReference type="AlphaFoldDB" id="A0A4U5WGV5"/>
<feature type="region of interest" description="Disordered" evidence="1">
    <location>
        <begin position="109"/>
        <end position="223"/>
    </location>
</feature>
<feature type="compositionally biased region" description="Polar residues" evidence="1">
    <location>
        <begin position="140"/>
        <end position="151"/>
    </location>
</feature>
<keyword evidence="4" id="KW-1185">Reference proteome</keyword>
<accession>A0A4U5WGV5</accession>
<dbReference type="RefSeq" id="WP_137307229.1">
    <property type="nucleotide sequence ID" value="NZ_SZNQ01000001.1"/>
</dbReference>
<dbReference type="EMBL" id="SZNQ01000001">
    <property type="protein sequence ID" value="TKT01188.1"/>
    <property type="molecule type" value="Genomic_DNA"/>
</dbReference>
<gene>
    <name evidence="3" type="ORF">E4U91_14390</name>
</gene>
<sequence length="223" mass="23309">MYGHGAVPPPRSAGTVITLRVLFAAAGFLSCGLLACMPLFRVAALRGRWYDWTAAWVSLPLSIGALAVVGSVPETDVRSDIALATALILGAAAAAYFVMVDVQLGRRQQFGPGPQGPGAHGPAAPTVFGYAQPTPPVSPYATTHVPQQPSATPVPRPHTPIPQPHTPVPQPPPVHSPTAPGPVPPPQRPAPARIDQVRAELDELSDFLRKQEGRPGGDHEGGR</sequence>
<reference evidence="3 4" key="1">
    <citation type="submission" date="2019-04" db="EMBL/GenBank/DDBJ databases">
        <title>Streptomyces lasaliensis sp. nov., an Actinomycete isolated from soil which produces the polyether antibiotic lasalocid.</title>
        <authorList>
            <person name="Erwin G."/>
            <person name="Haber C."/>
        </authorList>
    </citation>
    <scope>NUCLEOTIDE SEQUENCE [LARGE SCALE GENOMIC DNA]</scope>
    <source>
        <strain evidence="3 4">X-537</strain>
    </source>
</reference>
<comment type="caution">
    <text evidence="3">The sequence shown here is derived from an EMBL/GenBank/DDBJ whole genome shotgun (WGS) entry which is preliminary data.</text>
</comment>
<feature type="compositionally biased region" description="Pro residues" evidence="1">
    <location>
        <begin position="152"/>
        <end position="189"/>
    </location>
</feature>
<evidence type="ECO:0000256" key="2">
    <source>
        <dbReference type="SAM" id="Phobius"/>
    </source>
</evidence>
<feature type="transmembrane region" description="Helical" evidence="2">
    <location>
        <begin position="81"/>
        <end position="100"/>
    </location>
</feature>
<feature type="transmembrane region" description="Helical" evidence="2">
    <location>
        <begin position="49"/>
        <end position="69"/>
    </location>
</feature>
<organism evidence="3 4">
    <name type="scientific">Streptomyces lasalocidi</name>
    <name type="common">Streptomyces lasaliensis</name>
    <dbReference type="NCBI Taxonomy" id="324833"/>
    <lineage>
        <taxon>Bacteria</taxon>
        <taxon>Bacillati</taxon>
        <taxon>Actinomycetota</taxon>
        <taxon>Actinomycetes</taxon>
        <taxon>Kitasatosporales</taxon>
        <taxon>Streptomycetaceae</taxon>
        <taxon>Streptomyces</taxon>
    </lineage>
</organism>
<evidence type="ECO:0008006" key="5">
    <source>
        <dbReference type="Google" id="ProtNLM"/>
    </source>
</evidence>
<dbReference type="Proteomes" id="UP000305929">
    <property type="component" value="Unassembled WGS sequence"/>
</dbReference>
<protein>
    <recommendedName>
        <fullName evidence="5">Integral membrane protein</fullName>
    </recommendedName>
</protein>
<evidence type="ECO:0000256" key="1">
    <source>
        <dbReference type="SAM" id="MobiDB-lite"/>
    </source>
</evidence>
<keyword evidence="2" id="KW-0472">Membrane</keyword>
<evidence type="ECO:0000313" key="4">
    <source>
        <dbReference type="Proteomes" id="UP000305929"/>
    </source>
</evidence>
<evidence type="ECO:0000313" key="3">
    <source>
        <dbReference type="EMBL" id="TKT01188.1"/>
    </source>
</evidence>
<feature type="transmembrane region" description="Helical" evidence="2">
    <location>
        <begin position="17"/>
        <end position="37"/>
    </location>
</feature>
<keyword evidence="2" id="KW-0812">Transmembrane</keyword>
<keyword evidence="2" id="KW-1133">Transmembrane helix</keyword>
<proteinExistence type="predicted"/>
<dbReference type="OrthoDB" id="3874249at2"/>